<proteinExistence type="predicted"/>
<dbReference type="Proteomes" id="UP001642360">
    <property type="component" value="Unassembled WGS sequence"/>
</dbReference>
<keyword evidence="2" id="KW-1185">Reference proteome</keyword>
<protein>
    <submittedName>
        <fullName evidence="1">Uncharacterized protein</fullName>
    </submittedName>
</protein>
<organism evidence="1 2">
    <name type="scientific">Ilex paraguariensis</name>
    <name type="common">yerba mate</name>
    <dbReference type="NCBI Taxonomy" id="185542"/>
    <lineage>
        <taxon>Eukaryota</taxon>
        <taxon>Viridiplantae</taxon>
        <taxon>Streptophyta</taxon>
        <taxon>Embryophyta</taxon>
        <taxon>Tracheophyta</taxon>
        <taxon>Spermatophyta</taxon>
        <taxon>Magnoliopsida</taxon>
        <taxon>eudicotyledons</taxon>
        <taxon>Gunneridae</taxon>
        <taxon>Pentapetalae</taxon>
        <taxon>asterids</taxon>
        <taxon>campanulids</taxon>
        <taxon>Aquifoliales</taxon>
        <taxon>Aquifoliaceae</taxon>
        <taxon>Ilex</taxon>
    </lineage>
</organism>
<dbReference type="EMBL" id="CAUOFW020001245">
    <property type="protein sequence ID" value="CAK9142672.1"/>
    <property type="molecule type" value="Genomic_DNA"/>
</dbReference>
<accession>A0ABC8RD28</accession>
<name>A0ABC8RD28_9AQUA</name>
<reference evidence="1 2" key="1">
    <citation type="submission" date="2024-02" db="EMBL/GenBank/DDBJ databases">
        <authorList>
            <person name="Vignale AGUSTIN F."/>
            <person name="Sosa J E."/>
            <person name="Modenutti C."/>
        </authorList>
    </citation>
    <scope>NUCLEOTIDE SEQUENCE [LARGE SCALE GENOMIC DNA]</scope>
</reference>
<evidence type="ECO:0000313" key="1">
    <source>
        <dbReference type="EMBL" id="CAK9142672.1"/>
    </source>
</evidence>
<gene>
    <name evidence="1" type="ORF">ILEXP_LOCUS10354</name>
</gene>
<dbReference type="AlphaFoldDB" id="A0ABC8RD28"/>
<evidence type="ECO:0000313" key="2">
    <source>
        <dbReference type="Proteomes" id="UP001642360"/>
    </source>
</evidence>
<sequence>MARDAVLRLTGKKGGAKVGKPQGKGIILRASKRGLGNAKNKGLQGSDCCELLGDAGGVEASQPRQASALVELGLAWETPMCWAATLEQLAGVRHQGIWQQHQGTRQRRKVMSLDFSIGGSDARIGARGGNCVVTWATPLAFETTKDGAKVVPSLATPRRLRGDTRLGDATHVVMLAGWHGHRGCGDTFGAERTGQCQDGLSDTGI</sequence>
<comment type="caution">
    <text evidence="1">The sequence shown here is derived from an EMBL/GenBank/DDBJ whole genome shotgun (WGS) entry which is preliminary data.</text>
</comment>